<dbReference type="GeneID" id="68103347"/>
<feature type="signal peptide" evidence="6">
    <location>
        <begin position="1"/>
        <end position="22"/>
    </location>
</feature>
<evidence type="ECO:0000256" key="4">
    <source>
        <dbReference type="ARBA" id="ARBA00022827"/>
    </source>
</evidence>
<evidence type="ECO:0000313" key="9">
    <source>
        <dbReference type="Proteomes" id="UP000816034"/>
    </source>
</evidence>
<gene>
    <name evidence="8" type="ORF">C9374_010893</name>
</gene>
<dbReference type="GO" id="GO:0071949">
    <property type="term" value="F:FAD binding"/>
    <property type="evidence" value="ECO:0007669"/>
    <property type="project" value="InterPro"/>
</dbReference>
<evidence type="ECO:0000256" key="2">
    <source>
        <dbReference type="ARBA" id="ARBA00005466"/>
    </source>
</evidence>
<dbReference type="InterPro" id="IPR050416">
    <property type="entry name" value="FAD-linked_Oxidoreductase"/>
</dbReference>
<dbReference type="Gene3D" id="3.40.462.20">
    <property type="match status" value="1"/>
</dbReference>
<sequence length="506" mass="58097">MKLWIFLNALVLLALLEPFSRSDHFIIGNQWVLANAIIIDPSNPQYSVDRLDWNQRVPAKNPSALVYCENAQDVANWISYARNERARNESYQFSIRSGRHSYEAYSVNNGGIVIDVSRMKSISIDTMHQQVTIGAGMRNFEIYQSLWNHSSDLDGRFAFTGGTCPTVGIGGFALGGGFGYLARYHGLAIDNLVSAQIVMYNSQILTVNQTNEYRDLFWALRGGGNGNFGVVISFTFKLIKAPSFVVKYDLEWSNDDHMYHVFSIWQELAPTIDSRLTSQFTIYNGTFASQGLFVFGSEEELRDLLQPLLTASTNNLRKIQFKTYSYMDSVLEYAGCKTIQECEAIMHSQPSYEHPILYKTKSSYAFEPLSRHAIQQFANILSAPYSYAALAGSFSCVQFDSYGGVIGQVDIQSTAFPHRRARFHAQYMIYYNKREYTAMAEDWINAFYEKTAPLYLSRFSYANYCDSYLKHYEHSYYGENMWELRKVKQKYDPINLFRYEQSIQFP</sequence>
<dbReference type="RefSeq" id="XP_044543497.1">
    <property type="nucleotide sequence ID" value="XM_044686487.1"/>
</dbReference>
<feature type="domain" description="FAD-binding PCMH-type" evidence="7">
    <location>
        <begin position="58"/>
        <end position="241"/>
    </location>
</feature>
<dbReference type="Pfam" id="PF01565">
    <property type="entry name" value="FAD_binding_4"/>
    <property type="match status" value="1"/>
</dbReference>
<accession>A0AA88GG86</accession>
<dbReference type="GO" id="GO:0016491">
    <property type="term" value="F:oxidoreductase activity"/>
    <property type="evidence" value="ECO:0007669"/>
    <property type="project" value="UniProtKB-KW"/>
</dbReference>
<evidence type="ECO:0000256" key="1">
    <source>
        <dbReference type="ARBA" id="ARBA00001974"/>
    </source>
</evidence>
<dbReference type="Pfam" id="PF08031">
    <property type="entry name" value="BBE"/>
    <property type="match status" value="1"/>
</dbReference>
<dbReference type="InterPro" id="IPR006094">
    <property type="entry name" value="Oxid_FAD_bind_N"/>
</dbReference>
<evidence type="ECO:0000256" key="3">
    <source>
        <dbReference type="ARBA" id="ARBA00022630"/>
    </source>
</evidence>
<dbReference type="AlphaFoldDB" id="A0AA88GG86"/>
<keyword evidence="5" id="KW-0560">Oxidoreductase</keyword>
<dbReference type="InterPro" id="IPR036318">
    <property type="entry name" value="FAD-bd_PCMH-like_sf"/>
</dbReference>
<organism evidence="8 9">
    <name type="scientific">Naegleria lovaniensis</name>
    <name type="common">Amoeba</name>
    <dbReference type="NCBI Taxonomy" id="51637"/>
    <lineage>
        <taxon>Eukaryota</taxon>
        <taxon>Discoba</taxon>
        <taxon>Heterolobosea</taxon>
        <taxon>Tetramitia</taxon>
        <taxon>Eutetramitia</taxon>
        <taxon>Vahlkampfiidae</taxon>
        <taxon>Naegleria</taxon>
    </lineage>
</organism>
<dbReference type="SUPFAM" id="SSF56176">
    <property type="entry name" value="FAD-binding/transporter-associated domain-like"/>
    <property type="match status" value="1"/>
</dbReference>
<reference evidence="8 9" key="1">
    <citation type="journal article" date="2018" name="BMC Genomics">
        <title>The genome of Naegleria lovaniensis, the basis for a comparative approach to unravel pathogenicity factors of the human pathogenic amoeba N. fowleri.</title>
        <authorList>
            <person name="Liechti N."/>
            <person name="Schurch N."/>
            <person name="Bruggmann R."/>
            <person name="Wittwer M."/>
        </authorList>
    </citation>
    <scope>NUCLEOTIDE SEQUENCE [LARGE SCALE GENOMIC DNA]</scope>
    <source>
        <strain evidence="8 9">ATCC 30569</strain>
    </source>
</reference>
<evidence type="ECO:0000259" key="7">
    <source>
        <dbReference type="PROSITE" id="PS51387"/>
    </source>
</evidence>
<dbReference type="EMBL" id="PYSW02000046">
    <property type="protein sequence ID" value="KAG2374323.1"/>
    <property type="molecule type" value="Genomic_DNA"/>
</dbReference>
<dbReference type="InterPro" id="IPR016169">
    <property type="entry name" value="FAD-bd_PCMH_sub2"/>
</dbReference>
<keyword evidence="9" id="KW-1185">Reference proteome</keyword>
<name>A0AA88GG86_NAELO</name>
<comment type="similarity">
    <text evidence="2">Belongs to the oxygen-dependent FAD-linked oxidoreductase family.</text>
</comment>
<evidence type="ECO:0000256" key="5">
    <source>
        <dbReference type="ARBA" id="ARBA00023002"/>
    </source>
</evidence>
<dbReference type="PANTHER" id="PTHR42973:SF39">
    <property type="entry name" value="FAD-BINDING PCMH-TYPE DOMAIN-CONTAINING PROTEIN"/>
    <property type="match status" value="1"/>
</dbReference>
<dbReference type="Gene3D" id="3.30.43.10">
    <property type="entry name" value="Uridine Diphospho-n-acetylenolpyruvylglucosamine Reductase, domain 2"/>
    <property type="match status" value="1"/>
</dbReference>
<keyword evidence="3" id="KW-0285">Flavoprotein</keyword>
<dbReference type="Proteomes" id="UP000816034">
    <property type="component" value="Unassembled WGS sequence"/>
</dbReference>
<dbReference type="PROSITE" id="PS51387">
    <property type="entry name" value="FAD_PCMH"/>
    <property type="match status" value="1"/>
</dbReference>
<keyword evidence="4" id="KW-0274">FAD</keyword>
<dbReference type="InterPro" id="IPR012951">
    <property type="entry name" value="BBE"/>
</dbReference>
<dbReference type="InterPro" id="IPR016166">
    <property type="entry name" value="FAD-bd_PCMH"/>
</dbReference>
<dbReference type="Gene3D" id="3.30.465.10">
    <property type="match status" value="1"/>
</dbReference>
<comment type="cofactor">
    <cofactor evidence="1">
        <name>FAD</name>
        <dbReference type="ChEBI" id="CHEBI:57692"/>
    </cofactor>
</comment>
<protein>
    <recommendedName>
        <fullName evidence="7">FAD-binding PCMH-type domain-containing protein</fullName>
    </recommendedName>
</protein>
<dbReference type="PANTHER" id="PTHR42973">
    <property type="entry name" value="BINDING OXIDOREDUCTASE, PUTATIVE (AFU_ORTHOLOGUE AFUA_1G17690)-RELATED"/>
    <property type="match status" value="1"/>
</dbReference>
<proteinExistence type="inferred from homology"/>
<dbReference type="InterPro" id="IPR016167">
    <property type="entry name" value="FAD-bd_PCMH_sub1"/>
</dbReference>
<feature type="chain" id="PRO_5041650870" description="FAD-binding PCMH-type domain-containing protein" evidence="6">
    <location>
        <begin position="23"/>
        <end position="506"/>
    </location>
</feature>
<comment type="caution">
    <text evidence="8">The sequence shown here is derived from an EMBL/GenBank/DDBJ whole genome shotgun (WGS) entry which is preliminary data.</text>
</comment>
<evidence type="ECO:0000256" key="6">
    <source>
        <dbReference type="SAM" id="SignalP"/>
    </source>
</evidence>
<evidence type="ECO:0000313" key="8">
    <source>
        <dbReference type="EMBL" id="KAG2374323.1"/>
    </source>
</evidence>
<keyword evidence="6" id="KW-0732">Signal</keyword>